<proteinExistence type="inferred from homology"/>
<evidence type="ECO:0000256" key="2">
    <source>
        <dbReference type="ARBA" id="ARBA00005236"/>
    </source>
</evidence>
<keyword evidence="10" id="KW-1185">Reference proteome</keyword>
<evidence type="ECO:0000259" key="8">
    <source>
        <dbReference type="Pfam" id="PF02687"/>
    </source>
</evidence>
<feature type="transmembrane region" description="Helical" evidence="7">
    <location>
        <begin position="21"/>
        <end position="39"/>
    </location>
</feature>
<dbReference type="InterPro" id="IPR051447">
    <property type="entry name" value="Lipoprotein-release_system"/>
</dbReference>
<evidence type="ECO:0000256" key="3">
    <source>
        <dbReference type="ARBA" id="ARBA00022475"/>
    </source>
</evidence>
<dbReference type="KEGG" id="btur:DB313_04515"/>
<dbReference type="Proteomes" id="UP000275571">
    <property type="component" value="Chromosome"/>
</dbReference>
<reference evidence="9 10" key="1">
    <citation type="journal article" date="2018" name="Infect. Genet. Evol.">
        <title>Genome-wide analysis of Borrelia turcica and 'Candidatus Borrelia tachyglossi' shows relapsing fever-like genomes with unique genomic links to Lyme disease Borrelia.</title>
        <authorList>
            <person name="Gofton A.W."/>
            <person name="Margos G."/>
            <person name="Fingerle V."/>
            <person name="Hepner S."/>
            <person name="Loh S.M."/>
            <person name="Ryan U."/>
            <person name="Irwin P."/>
            <person name="Oskam C.L."/>
        </authorList>
    </citation>
    <scope>NUCLEOTIDE SEQUENCE [LARGE SCALE GENOMIC DNA]</scope>
    <source>
        <strain evidence="9 10">IST7</strain>
    </source>
</reference>
<evidence type="ECO:0000313" key="9">
    <source>
        <dbReference type="EMBL" id="AYE36702.1"/>
    </source>
</evidence>
<protein>
    <submittedName>
        <fullName evidence="9">ABC transporter permease</fullName>
    </submittedName>
</protein>
<evidence type="ECO:0000256" key="6">
    <source>
        <dbReference type="ARBA" id="ARBA00023136"/>
    </source>
</evidence>
<feature type="transmembrane region" description="Helical" evidence="7">
    <location>
        <begin position="317"/>
        <end position="343"/>
    </location>
</feature>
<comment type="subcellular location">
    <subcellularLocation>
        <location evidence="1">Cell membrane</location>
        <topology evidence="1">Multi-pass membrane protein</topology>
    </subcellularLocation>
</comment>
<comment type="similarity">
    <text evidence="2">Belongs to the ABC-4 integral membrane protein family. LolC/E subfamily.</text>
</comment>
<evidence type="ECO:0000256" key="7">
    <source>
        <dbReference type="SAM" id="Phobius"/>
    </source>
</evidence>
<dbReference type="Pfam" id="PF02687">
    <property type="entry name" value="FtsX"/>
    <property type="match status" value="1"/>
</dbReference>
<organism evidence="9 10">
    <name type="scientific">Borrelia turcica IST7</name>
    <dbReference type="NCBI Taxonomy" id="1104446"/>
    <lineage>
        <taxon>Bacteria</taxon>
        <taxon>Pseudomonadati</taxon>
        <taxon>Spirochaetota</taxon>
        <taxon>Spirochaetia</taxon>
        <taxon>Spirochaetales</taxon>
        <taxon>Borreliaceae</taxon>
        <taxon>Borrelia</taxon>
    </lineage>
</organism>
<accession>A0A386PN33</accession>
<name>A0A386PN33_9SPIR</name>
<dbReference type="PANTHER" id="PTHR30489">
    <property type="entry name" value="LIPOPROTEIN-RELEASING SYSTEM TRANSMEMBRANE PROTEIN LOLE"/>
    <property type="match status" value="1"/>
</dbReference>
<dbReference type="AlphaFoldDB" id="A0A386PN33"/>
<dbReference type="InterPro" id="IPR003838">
    <property type="entry name" value="ABC3_permease_C"/>
</dbReference>
<dbReference type="GO" id="GO:0044874">
    <property type="term" value="P:lipoprotein localization to outer membrane"/>
    <property type="evidence" value="ECO:0007669"/>
    <property type="project" value="TreeGrafter"/>
</dbReference>
<gene>
    <name evidence="9" type="ORF">DB313_04515</name>
</gene>
<keyword evidence="6 7" id="KW-0472">Membrane</keyword>
<dbReference type="GO" id="GO:0098797">
    <property type="term" value="C:plasma membrane protein complex"/>
    <property type="evidence" value="ECO:0007669"/>
    <property type="project" value="TreeGrafter"/>
</dbReference>
<dbReference type="PANTHER" id="PTHR30489:SF0">
    <property type="entry name" value="LIPOPROTEIN-RELEASING SYSTEM TRANSMEMBRANE PROTEIN LOLE"/>
    <property type="match status" value="1"/>
</dbReference>
<keyword evidence="3" id="KW-1003">Cell membrane</keyword>
<dbReference type="RefSeq" id="WP_120104622.1">
    <property type="nucleotide sequence ID" value="NZ_CP028884.1"/>
</dbReference>
<keyword evidence="4 7" id="KW-0812">Transmembrane</keyword>
<feature type="domain" description="ABC3 transporter permease C-terminal" evidence="8">
    <location>
        <begin position="276"/>
        <end position="400"/>
    </location>
</feature>
<evidence type="ECO:0000256" key="4">
    <source>
        <dbReference type="ARBA" id="ARBA00022692"/>
    </source>
</evidence>
<dbReference type="EMBL" id="CP028884">
    <property type="protein sequence ID" value="AYE36702.1"/>
    <property type="molecule type" value="Genomic_DNA"/>
</dbReference>
<feature type="transmembrane region" description="Helical" evidence="7">
    <location>
        <begin position="272"/>
        <end position="296"/>
    </location>
</feature>
<sequence length="408" mass="46121">MLKLAFFNILRDIKRSVMISLLLINSVVFLLLFIGYMNYSSEGMQLGLVSSTGHIQIARKNYFNPKFSSIKNSLMLEEYEILQIREEIDSYKELSSSNLIVNFEGLLGNALGSKPFFASAFENPDFATRSLSLVEGRPIFDDIVGDFLIGGRFASSLGIENLTEENSRLTLMTDLFGEGLVLQDVKLAGIIKFPTSQTDSMIAITSIKTLESLFDFKGGAHVIQVFLKNNSMLEDFKQKLSSFKLKSNLDFEYSDWYEINPSFKSIVGMNKMIFTFILVLILLLIFISFFQIMTALSLERTRELGTLRAIGLTKLELFSTLFLEIFILAVFNISLGIEIAYLLKFLIGVQRIEFSPPGYTESYLVNVLYYPSDIAFVSFFILLITLSSSILPFIKASKRSIVEVMNDI</sequence>
<evidence type="ECO:0000256" key="1">
    <source>
        <dbReference type="ARBA" id="ARBA00004651"/>
    </source>
</evidence>
<keyword evidence="5 7" id="KW-1133">Transmembrane helix</keyword>
<feature type="transmembrane region" description="Helical" evidence="7">
    <location>
        <begin position="374"/>
        <end position="394"/>
    </location>
</feature>
<evidence type="ECO:0000256" key="5">
    <source>
        <dbReference type="ARBA" id="ARBA00022989"/>
    </source>
</evidence>
<evidence type="ECO:0000313" key="10">
    <source>
        <dbReference type="Proteomes" id="UP000275571"/>
    </source>
</evidence>
<dbReference type="OrthoDB" id="9770036at2"/>